<keyword evidence="1" id="KW-0862">Zinc</keyword>
<evidence type="ECO:0000313" key="4">
    <source>
        <dbReference type="EMBL" id="KCW50963.1"/>
    </source>
</evidence>
<feature type="compositionally biased region" description="Polar residues" evidence="2">
    <location>
        <begin position="510"/>
        <end position="533"/>
    </location>
</feature>
<evidence type="ECO:0000256" key="1">
    <source>
        <dbReference type="PROSITE-ProRule" id="PRU00047"/>
    </source>
</evidence>
<dbReference type="eggNOG" id="KOG4400">
    <property type="taxonomic scope" value="Eukaryota"/>
</dbReference>
<feature type="domain" description="CCHC-type" evidence="3">
    <location>
        <begin position="213"/>
        <end position="228"/>
    </location>
</feature>
<evidence type="ECO:0000259" key="3">
    <source>
        <dbReference type="PROSITE" id="PS50158"/>
    </source>
</evidence>
<feature type="compositionally biased region" description="Low complexity" evidence="2">
    <location>
        <begin position="492"/>
        <end position="509"/>
    </location>
</feature>
<dbReference type="EMBL" id="KK198762">
    <property type="protein sequence ID" value="KCW50963.1"/>
    <property type="molecule type" value="Genomic_DNA"/>
</dbReference>
<feature type="domain" description="CCHC-type" evidence="3">
    <location>
        <begin position="172"/>
        <end position="187"/>
    </location>
</feature>
<dbReference type="KEGG" id="egr:104421381"/>
<dbReference type="Gene3D" id="4.10.60.10">
    <property type="entry name" value="Zinc finger, CCHC-type"/>
    <property type="match status" value="4"/>
</dbReference>
<keyword evidence="1" id="KW-0863">Zinc-finger</keyword>
<feature type="region of interest" description="Disordered" evidence="2">
    <location>
        <begin position="1"/>
        <end position="42"/>
    </location>
</feature>
<evidence type="ECO:0000256" key="2">
    <source>
        <dbReference type="SAM" id="MobiDB-lite"/>
    </source>
</evidence>
<dbReference type="STRING" id="71139.A0A059AAY2"/>
<dbReference type="SMART" id="SM00343">
    <property type="entry name" value="ZnF_C2HC"/>
    <property type="match status" value="9"/>
</dbReference>
<dbReference type="SUPFAM" id="SSF57756">
    <property type="entry name" value="Retrovirus zinc finger-like domains"/>
    <property type="match status" value="4"/>
</dbReference>
<dbReference type="PANTHER" id="PTHR46978:SF1">
    <property type="entry name" value="ZINC KNUCKLE (CCHC-TYPE) FAMILY PROTEIN"/>
    <property type="match status" value="1"/>
</dbReference>
<organism evidence="4">
    <name type="scientific">Eucalyptus grandis</name>
    <name type="common">Flooded gum</name>
    <dbReference type="NCBI Taxonomy" id="71139"/>
    <lineage>
        <taxon>Eukaryota</taxon>
        <taxon>Viridiplantae</taxon>
        <taxon>Streptophyta</taxon>
        <taxon>Embryophyta</taxon>
        <taxon>Tracheophyta</taxon>
        <taxon>Spermatophyta</taxon>
        <taxon>Magnoliopsida</taxon>
        <taxon>eudicotyledons</taxon>
        <taxon>Gunneridae</taxon>
        <taxon>Pentapetalae</taxon>
        <taxon>rosids</taxon>
        <taxon>malvids</taxon>
        <taxon>Myrtales</taxon>
        <taxon>Myrtaceae</taxon>
        <taxon>Myrtoideae</taxon>
        <taxon>Eucalypteae</taxon>
        <taxon>Eucalyptus</taxon>
    </lineage>
</organism>
<feature type="domain" description="CCHC-type" evidence="3">
    <location>
        <begin position="372"/>
        <end position="385"/>
    </location>
</feature>
<dbReference type="Gramene" id="KCW50963">
    <property type="protein sequence ID" value="KCW50963"/>
    <property type="gene ID" value="EUGRSUZ_J00598"/>
</dbReference>
<protein>
    <recommendedName>
        <fullName evidence="3">CCHC-type domain-containing protein</fullName>
    </recommendedName>
</protein>
<dbReference type="GO" id="GO:0008270">
    <property type="term" value="F:zinc ion binding"/>
    <property type="evidence" value="ECO:0007669"/>
    <property type="project" value="UniProtKB-KW"/>
</dbReference>
<dbReference type="InterPro" id="IPR001878">
    <property type="entry name" value="Znf_CCHC"/>
</dbReference>
<feature type="domain" description="CCHC-type" evidence="3">
    <location>
        <begin position="320"/>
        <end position="335"/>
    </location>
</feature>
<sequence>MGRRKLTAARLDEGDEAEHEPKSAAPLVGSGDDDDEEANEDLSLKIVEKALSARAAKLASTSPGVGVSEEDGDRAAGGAVVVLRENDVIKEEEKAEKAQKKERRKKKSKGRENRELTIIDVDEEEKEEVVNVTEVLESVDPKKVEIADNIILRKLLRGPRYFDPPDSSWGTCYNCGVEGHTAVNCTSQKRRRPCFVCGSLEHNAKQCTKAQDCFICKKSGHRAKDCPEKQKAGSQTTKICLRCGHSGHDMFSCRSSYSAADLKEIQCYICKEFGHLCCVDSVDTDPCEVSCYKCGCLGHTGLACSKVRFDSMGDSTPSSCYKCGQEGHFARECRNSTRGEVTPSLCYKCGEGGHFARECRNSTTYEAAPSTCYKCGRDGHFARECNNSTKERKRNRDLSTPNMRFQREDDDYMGFDSAPNINQNSGKKKKFKHEDRGLRTPPQSKRRGGWITEDPEDVPPSKFTKSPRSPATPSRKGHISGSKSSNKSHVVQYGSYGSSRFQGSGQRSSVYNGSYGNSRSQGSGQRFSASRFGNSRYDGNRRNYDWW</sequence>
<gene>
    <name evidence="4" type="ORF">EUGRSUZ_J00598</name>
</gene>
<accession>A0A059AAY2</accession>
<feature type="compositionally biased region" description="Basic and acidic residues" evidence="2">
    <location>
        <begin position="538"/>
        <end position="547"/>
    </location>
</feature>
<feature type="region of interest" description="Disordered" evidence="2">
    <location>
        <begin position="388"/>
        <end position="547"/>
    </location>
</feature>
<feature type="compositionally biased region" description="Polar residues" evidence="2">
    <location>
        <begin position="463"/>
        <end position="472"/>
    </location>
</feature>
<dbReference type="Pfam" id="PF00098">
    <property type="entry name" value="zf-CCHC"/>
    <property type="match status" value="5"/>
</dbReference>
<dbReference type="GO" id="GO:0003676">
    <property type="term" value="F:nucleic acid binding"/>
    <property type="evidence" value="ECO:0007669"/>
    <property type="project" value="InterPro"/>
</dbReference>
<dbReference type="InterPro" id="IPR036875">
    <property type="entry name" value="Znf_CCHC_sf"/>
</dbReference>
<dbReference type="PANTHER" id="PTHR46978">
    <property type="entry name" value="ZINC KNUCKLE (CCHC-TYPE) FAMILY PROTEIN"/>
    <property type="match status" value="1"/>
</dbReference>
<feature type="domain" description="CCHC-type" evidence="3">
    <location>
        <begin position="346"/>
        <end position="361"/>
    </location>
</feature>
<dbReference type="FunCoup" id="A0A059AAY2">
    <property type="interactions" value="1021"/>
</dbReference>
<dbReference type="OMA" id="DCFICKR"/>
<name>A0A059AAY2_EUCGR</name>
<feature type="compositionally biased region" description="Acidic residues" evidence="2">
    <location>
        <begin position="31"/>
        <end position="40"/>
    </location>
</feature>
<reference evidence="4" key="1">
    <citation type="submission" date="2013-07" db="EMBL/GenBank/DDBJ databases">
        <title>The genome of Eucalyptus grandis.</title>
        <authorList>
            <person name="Schmutz J."/>
            <person name="Hayes R."/>
            <person name="Myburg A."/>
            <person name="Tuskan G."/>
            <person name="Grattapaglia D."/>
            <person name="Rokhsar D.S."/>
        </authorList>
    </citation>
    <scope>NUCLEOTIDE SEQUENCE</scope>
    <source>
        <tissue evidence="4">Leaf extractions</tissue>
    </source>
</reference>
<dbReference type="OrthoDB" id="427960at2759"/>
<dbReference type="AlphaFoldDB" id="A0A059AAY2"/>
<dbReference type="InParanoid" id="A0A059AAY2"/>
<keyword evidence="1" id="KW-0479">Metal-binding</keyword>
<dbReference type="PROSITE" id="PS50158">
    <property type="entry name" value="ZF_CCHC"/>
    <property type="match status" value="5"/>
</dbReference>
<proteinExistence type="predicted"/>